<dbReference type="EMBL" id="DLUG01000021">
    <property type="protein sequence ID" value="DAB37232.1"/>
    <property type="molecule type" value="Genomic_DNA"/>
</dbReference>
<dbReference type="SMART" id="SM00886">
    <property type="entry name" value="Dabb"/>
    <property type="match status" value="1"/>
</dbReference>
<dbReference type="InterPro" id="IPR011008">
    <property type="entry name" value="Dimeric_a/b-barrel"/>
</dbReference>
<evidence type="ECO:0000313" key="3">
    <source>
        <dbReference type="Proteomes" id="UP000231638"/>
    </source>
</evidence>
<accession>A0A2D3W7B3</accession>
<dbReference type="PANTHER" id="PTHR37832">
    <property type="entry name" value="BLL2683 PROTEIN"/>
    <property type="match status" value="1"/>
</dbReference>
<dbReference type="RefSeq" id="WP_039675563.1">
    <property type="nucleotide sequence ID" value="NZ_AP014724.1"/>
</dbReference>
<dbReference type="Proteomes" id="UP000231638">
    <property type="component" value="Unassembled WGS sequence"/>
</dbReference>
<dbReference type="Pfam" id="PF07876">
    <property type="entry name" value="Dabb"/>
    <property type="match status" value="1"/>
</dbReference>
<comment type="caution">
    <text evidence="2">The sequence shown here is derived from an EMBL/GenBank/DDBJ whole genome shotgun (WGS) entry which is preliminary data.</text>
</comment>
<dbReference type="PANTHER" id="PTHR37832:SF1">
    <property type="entry name" value="STRESS-RESPONSE A_B BARREL DOMAIN-CONTAINING PROTEIN"/>
    <property type="match status" value="1"/>
</dbReference>
<feature type="domain" description="Stress-response A/B barrel" evidence="1">
    <location>
        <begin position="2"/>
        <end position="93"/>
    </location>
</feature>
<dbReference type="SUPFAM" id="SSF54909">
    <property type="entry name" value="Dimeric alpha+beta barrel"/>
    <property type="match status" value="1"/>
</dbReference>
<sequence>MVRHIVFFKLPDNSETNKQAMRDRIMSMQGKLDIVKHLEVGLNFSPEERAFDVALISDFETKEDLSTYATHPIHLEVVAFIKSLNALSKVVDYEY</sequence>
<dbReference type="STRING" id="366522.GCA_001548055_00062"/>
<dbReference type="AlphaFoldDB" id="A0A2D3W7B3"/>
<organism evidence="2 3">
    <name type="scientific">Sulfurospirillum cavolei</name>
    <dbReference type="NCBI Taxonomy" id="366522"/>
    <lineage>
        <taxon>Bacteria</taxon>
        <taxon>Pseudomonadati</taxon>
        <taxon>Campylobacterota</taxon>
        <taxon>Epsilonproteobacteria</taxon>
        <taxon>Campylobacterales</taxon>
        <taxon>Sulfurospirillaceae</taxon>
        <taxon>Sulfurospirillum</taxon>
    </lineage>
</organism>
<protein>
    <submittedName>
        <fullName evidence="2">Stress responsive protein</fullName>
    </submittedName>
</protein>
<dbReference type="InterPro" id="IPR013097">
    <property type="entry name" value="Dabb"/>
</dbReference>
<proteinExistence type="predicted"/>
<dbReference type="PROSITE" id="PS51502">
    <property type="entry name" value="S_R_A_B_BARREL"/>
    <property type="match status" value="1"/>
</dbReference>
<gene>
    <name evidence="2" type="ORF">CFH80_00630</name>
</gene>
<evidence type="ECO:0000313" key="2">
    <source>
        <dbReference type="EMBL" id="DAB37232.1"/>
    </source>
</evidence>
<name>A0A2D3W7B3_9BACT</name>
<evidence type="ECO:0000259" key="1">
    <source>
        <dbReference type="PROSITE" id="PS51502"/>
    </source>
</evidence>
<dbReference type="Gene3D" id="3.30.70.100">
    <property type="match status" value="1"/>
</dbReference>
<reference evidence="2 3" key="1">
    <citation type="journal article" date="2017" name="Front. Microbiol.">
        <title>Comparative Genomic Analysis of the Class Epsilonproteobacteria and Proposed Reclassification to Epsilonbacteraeota (phyl. nov.).</title>
        <authorList>
            <person name="Waite D.W."/>
            <person name="Vanwonterghem I."/>
            <person name="Rinke C."/>
            <person name="Parks D.H."/>
            <person name="Zhang Y."/>
            <person name="Takai K."/>
            <person name="Sievert S.M."/>
            <person name="Simon J."/>
            <person name="Campbell B.J."/>
            <person name="Hanson T.E."/>
            <person name="Woyke T."/>
            <person name="Klotz M.G."/>
            <person name="Hugenholtz P."/>
        </authorList>
    </citation>
    <scope>NUCLEOTIDE SEQUENCE [LARGE SCALE GENOMIC DNA]</scope>
    <source>
        <strain evidence="2">UBA11420</strain>
    </source>
</reference>